<reference evidence="1" key="1">
    <citation type="submission" date="2023-03" db="EMBL/GenBank/DDBJ databases">
        <title>Chromosome-level genomes of two armyworms, Mythimna separata and Mythimna loreyi, provide insights into the biosynthesis and reception of sex pheromones.</title>
        <authorList>
            <person name="Zhao H."/>
        </authorList>
    </citation>
    <scope>NUCLEOTIDE SEQUENCE</scope>
    <source>
        <strain evidence="1">BeijingLab</strain>
    </source>
</reference>
<organism evidence="1 2">
    <name type="scientific">Mythimna loreyi</name>
    <dbReference type="NCBI Taxonomy" id="667449"/>
    <lineage>
        <taxon>Eukaryota</taxon>
        <taxon>Metazoa</taxon>
        <taxon>Ecdysozoa</taxon>
        <taxon>Arthropoda</taxon>
        <taxon>Hexapoda</taxon>
        <taxon>Insecta</taxon>
        <taxon>Pterygota</taxon>
        <taxon>Neoptera</taxon>
        <taxon>Endopterygota</taxon>
        <taxon>Lepidoptera</taxon>
        <taxon>Glossata</taxon>
        <taxon>Ditrysia</taxon>
        <taxon>Noctuoidea</taxon>
        <taxon>Noctuidae</taxon>
        <taxon>Noctuinae</taxon>
        <taxon>Hadenini</taxon>
        <taxon>Mythimna</taxon>
    </lineage>
</organism>
<keyword evidence="2" id="KW-1185">Reference proteome</keyword>
<evidence type="ECO:0000313" key="1">
    <source>
        <dbReference type="EMBL" id="KAJ8732214.1"/>
    </source>
</evidence>
<proteinExistence type="predicted"/>
<dbReference type="EMBL" id="CM056782">
    <property type="protein sequence ID" value="KAJ8732214.1"/>
    <property type="molecule type" value="Genomic_DNA"/>
</dbReference>
<dbReference type="Proteomes" id="UP001231649">
    <property type="component" value="Chromosome 6"/>
</dbReference>
<evidence type="ECO:0000313" key="2">
    <source>
        <dbReference type="Proteomes" id="UP001231649"/>
    </source>
</evidence>
<protein>
    <submittedName>
        <fullName evidence="1">Uncharacterized protein</fullName>
    </submittedName>
</protein>
<accession>A0ACC2R8Q2</accession>
<sequence>MTRQLLVILFVVFVTIHSTVQLQCPPGEDEDNCPTDCYRDRCPISEKDSRPCVNNGQCGTPKCKCRFNMKRASNGTCIDTRDCPPFECDRPYEEYVACPPYCPTDDCAQSTADGQCPIFGQILMVVECTPACRCIEGYWRLDGLCVPFDSCPQHSTVPSRLV</sequence>
<comment type="caution">
    <text evidence="1">The sequence shown here is derived from an EMBL/GenBank/DDBJ whole genome shotgun (WGS) entry which is preliminary data.</text>
</comment>
<gene>
    <name evidence="1" type="ORF">PYW08_014944</name>
</gene>
<name>A0ACC2R8Q2_9NEOP</name>